<keyword evidence="3" id="KW-1185">Reference proteome</keyword>
<evidence type="ECO:0000313" key="2">
    <source>
        <dbReference type="EMBL" id="VDK48887.1"/>
    </source>
</evidence>
<sequence length="135" mass="15202">LFFFFFFFFFFFLFFFSTPTATATSITITIVIIIVAASSSTRTTSIPSARFRTLFRLFQNFGMFRIMPDLKLQLRGINLTLAGSTSGCIFLTLFWPRLSRSGYLIGCFGSALASMAAWLGTESAVQTNSEDSRER</sequence>
<keyword evidence="1" id="KW-0472">Membrane</keyword>
<dbReference type="AlphaFoldDB" id="A0A3P6QS94"/>
<name>A0A3P6QS94_DIBLA</name>
<dbReference type="EMBL" id="UYRU01013234">
    <property type="protein sequence ID" value="VDK48887.1"/>
    <property type="molecule type" value="Genomic_DNA"/>
</dbReference>
<evidence type="ECO:0000256" key="1">
    <source>
        <dbReference type="SAM" id="Phobius"/>
    </source>
</evidence>
<accession>A0A3P6QS94</accession>
<gene>
    <name evidence="2" type="ORF">DILT_LOCUS1687</name>
</gene>
<feature type="transmembrane region" description="Helical" evidence="1">
    <location>
        <begin position="76"/>
        <end position="95"/>
    </location>
</feature>
<reference evidence="2 3" key="1">
    <citation type="submission" date="2018-11" db="EMBL/GenBank/DDBJ databases">
        <authorList>
            <consortium name="Pathogen Informatics"/>
        </authorList>
    </citation>
    <scope>NUCLEOTIDE SEQUENCE [LARGE SCALE GENOMIC DNA]</scope>
</reference>
<dbReference type="Proteomes" id="UP000281553">
    <property type="component" value="Unassembled WGS sequence"/>
</dbReference>
<feature type="transmembrane region" description="Helical" evidence="1">
    <location>
        <begin position="6"/>
        <end position="37"/>
    </location>
</feature>
<feature type="transmembrane region" description="Helical" evidence="1">
    <location>
        <begin position="101"/>
        <end position="119"/>
    </location>
</feature>
<protein>
    <submittedName>
        <fullName evidence="2">Uncharacterized protein</fullName>
    </submittedName>
</protein>
<proteinExistence type="predicted"/>
<organism evidence="2 3">
    <name type="scientific">Dibothriocephalus latus</name>
    <name type="common">Fish tapeworm</name>
    <name type="synonym">Diphyllobothrium latum</name>
    <dbReference type="NCBI Taxonomy" id="60516"/>
    <lineage>
        <taxon>Eukaryota</taxon>
        <taxon>Metazoa</taxon>
        <taxon>Spiralia</taxon>
        <taxon>Lophotrochozoa</taxon>
        <taxon>Platyhelminthes</taxon>
        <taxon>Cestoda</taxon>
        <taxon>Eucestoda</taxon>
        <taxon>Diphyllobothriidea</taxon>
        <taxon>Diphyllobothriidae</taxon>
        <taxon>Dibothriocephalus</taxon>
    </lineage>
</organism>
<keyword evidence="1" id="KW-0812">Transmembrane</keyword>
<feature type="non-terminal residue" evidence="2">
    <location>
        <position position="1"/>
    </location>
</feature>
<evidence type="ECO:0000313" key="3">
    <source>
        <dbReference type="Proteomes" id="UP000281553"/>
    </source>
</evidence>
<keyword evidence="1" id="KW-1133">Transmembrane helix</keyword>